<evidence type="ECO:0000313" key="2">
    <source>
        <dbReference type="EMBL" id="OGH93229.1"/>
    </source>
</evidence>
<reference evidence="2 3" key="1">
    <citation type="journal article" date="2016" name="Nat. Commun.">
        <title>Thousands of microbial genomes shed light on interconnected biogeochemical processes in an aquifer system.</title>
        <authorList>
            <person name="Anantharaman K."/>
            <person name="Brown C.T."/>
            <person name="Hug L.A."/>
            <person name="Sharon I."/>
            <person name="Castelle C.J."/>
            <person name="Probst A.J."/>
            <person name="Thomas B.C."/>
            <person name="Singh A."/>
            <person name="Wilkins M.J."/>
            <person name="Karaoz U."/>
            <person name="Brodie E.L."/>
            <person name="Williams K.H."/>
            <person name="Hubbard S.S."/>
            <person name="Banfield J.F."/>
        </authorList>
    </citation>
    <scope>NUCLEOTIDE SEQUENCE [LARGE SCALE GENOMIC DNA]</scope>
</reference>
<dbReference type="STRING" id="1798705.A2563_01320"/>
<evidence type="ECO:0000256" key="1">
    <source>
        <dbReference type="SAM" id="Phobius"/>
    </source>
</evidence>
<keyword evidence="1" id="KW-0812">Transmembrane</keyword>
<evidence type="ECO:0000313" key="3">
    <source>
        <dbReference type="Proteomes" id="UP000176634"/>
    </source>
</evidence>
<dbReference type="Proteomes" id="UP000176634">
    <property type="component" value="Unassembled WGS sequence"/>
</dbReference>
<comment type="caution">
    <text evidence="2">The sequence shown here is derived from an EMBL/GenBank/DDBJ whole genome shotgun (WGS) entry which is preliminary data.</text>
</comment>
<name>A0A1F6PAN6_9BACT</name>
<dbReference type="EMBL" id="MFRA01000001">
    <property type="protein sequence ID" value="OGH93229.1"/>
    <property type="molecule type" value="Genomic_DNA"/>
</dbReference>
<keyword evidence="1" id="KW-0472">Membrane</keyword>
<sequence length="116" mass="13489">MFILILQRLFLEAILDVFYFPVWWYTKGALHALRQCFQILKNGNASLAPGVWIVNLFVPMYGQFDIQGRIVSFFMRIVQIIARTFALALWFGFCSVLFIIWLALPVVVFYGIVYAV</sequence>
<accession>A0A1F6PAN6</accession>
<feature type="transmembrane region" description="Helical" evidence="1">
    <location>
        <begin position="9"/>
        <end position="26"/>
    </location>
</feature>
<organism evidence="2 3">
    <name type="scientific">Candidatus Magasanikbacteria bacterium RIFOXYD1_FULL_40_23</name>
    <dbReference type="NCBI Taxonomy" id="1798705"/>
    <lineage>
        <taxon>Bacteria</taxon>
        <taxon>Candidatus Magasanikiibacteriota</taxon>
    </lineage>
</organism>
<feature type="transmembrane region" description="Helical" evidence="1">
    <location>
        <begin position="85"/>
        <end position="113"/>
    </location>
</feature>
<gene>
    <name evidence="2" type="ORF">A2563_01320</name>
</gene>
<dbReference type="AlphaFoldDB" id="A0A1F6PAN6"/>
<proteinExistence type="predicted"/>
<keyword evidence="1" id="KW-1133">Transmembrane helix</keyword>
<protein>
    <submittedName>
        <fullName evidence="2">Uncharacterized protein</fullName>
    </submittedName>
</protein>